<dbReference type="InterPro" id="IPR001680">
    <property type="entry name" value="WD40_rpt"/>
</dbReference>
<keyword evidence="1 3" id="KW-0853">WD repeat</keyword>
<comment type="caution">
    <text evidence="6">The sequence shown here is derived from an EMBL/GenBank/DDBJ whole genome shotgun (WGS) entry which is preliminary data.</text>
</comment>
<organism evidence="6 7">
    <name type="scientific">Tsukamurella pseudospumae</name>
    <dbReference type="NCBI Taxonomy" id="239498"/>
    <lineage>
        <taxon>Bacteria</taxon>
        <taxon>Bacillati</taxon>
        <taxon>Actinomycetota</taxon>
        <taxon>Actinomycetes</taxon>
        <taxon>Mycobacteriales</taxon>
        <taxon>Tsukamurellaceae</taxon>
        <taxon>Tsukamurella</taxon>
    </lineage>
</organism>
<gene>
    <name evidence="6" type="ORF">AXK61_11530</name>
</gene>
<dbReference type="InterPro" id="IPR027417">
    <property type="entry name" value="P-loop_NTPase"/>
</dbReference>
<dbReference type="PROSITE" id="PS50082">
    <property type="entry name" value="WD_REPEATS_2"/>
    <property type="match status" value="1"/>
</dbReference>
<dbReference type="EMBL" id="LSRE01000050">
    <property type="protein sequence ID" value="KXO89229.1"/>
    <property type="molecule type" value="Genomic_DNA"/>
</dbReference>
<keyword evidence="4" id="KW-1133">Transmembrane helix</keyword>
<accession>A0A137YTB2</accession>
<dbReference type="Pfam" id="PF13560">
    <property type="entry name" value="HTH_31"/>
    <property type="match status" value="1"/>
</dbReference>
<dbReference type="Proteomes" id="UP000070409">
    <property type="component" value="Unassembled WGS sequence"/>
</dbReference>
<dbReference type="Pfam" id="PF00400">
    <property type="entry name" value="WD40"/>
    <property type="match status" value="2"/>
</dbReference>
<reference evidence="6 7" key="1">
    <citation type="submission" date="2016-02" db="EMBL/GenBank/DDBJ databases">
        <authorList>
            <person name="Teng J.L."/>
            <person name="Tang Y."/>
            <person name="Huang Y."/>
            <person name="Guo F."/>
            <person name="Wei W."/>
            <person name="Chen J.H."/>
            <person name="Wong S.Y."/>
            <person name="Lau S.K."/>
            <person name="Woo P.C."/>
        </authorList>
    </citation>
    <scope>NUCLEOTIDE SEQUENCE [LARGE SCALE GENOMIC DNA]</scope>
    <source>
        <strain evidence="6 7">JCM 13375</strain>
    </source>
</reference>
<evidence type="ECO:0000256" key="3">
    <source>
        <dbReference type="PROSITE-ProRule" id="PRU00221"/>
    </source>
</evidence>
<keyword evidence="4" id="KW-0812">Transmembrane</keyword>
<dbReference type="SUPFAM" id="SSF50998">
    <property type="entry name" value="Quinoprotein alcohol dehydrogenase-like"/>
    <property type="match status" value="1"/>
</dbReference>
<keyword evidence="2" id="KW-0677">Repeat</keyword>
<feature type="domain" description="HTH cro/C1-type" evidence="5">
    <location>
        <begin position="11"/>
        <end position="68"/>
    </location>
</feature>
<dbReference type="InterPro" id="IPR049052">
    <property type="entry name" value="nSTAND1"/>
</dbReference>
<keyword evidence="4" id="KW-0472">Membrane</keyword>
<dbReference type="InterPro" id="IPR015943">
    <property type="entry name" value="WD40/YVTN_repeat-like_dom_sf"/>
</dbReference>
<feature type="transmembrane region" description="Helical" evidence="4">
    <location>
        <begin position="524"/>
        <end position="546"/>
    </location>
</feature>
<dbReference type="Gene3D" id="1.10.260.40">
    <property type="entry name" value="lambda repressor-like DNA-binding domains"/>
    <property type="match status" value="1"/>
</dbReference>
<dbReference type="PANTHER" id="PTHR19857">
    <property type="entry name" value="MITOCHONDRIAL DIVISION PROTEIN 1-RELATED"/>
    <property type="match status" value="1"/>
</dbReference>
<keyword evidence="7" id="KW-1185">Reference proteome</keyword>
<evidence type="ECO:0000313" key="6">
    <source>
        <dbReference type="EMBL" id="KXO89229.1"/>
    </source>
</evidence>
<evidence type="ECO:0000256" key="2">
    <source>
        <dbReference type="ARBA" id="ARBA00022737"/>
    </source>
</evidence>
<dbReference type="SMART" id="SM00320">
    <property type="entry name" value="WD40"/>
    <property type="match status" value="4"/>
</dbReference>
<name>A0A137YTB2_9ACTN</name>
<dbReference type="InterPro" id="IPR011047">
    <property type="entry name" value="Quinoprotein_ADH-like_sf"/>
</dbReference>
<dbReference type="InterPro" id="IPR001387">
    <property type="entry name" value="Cro/C1-type_HTH"/>
</dbReference>
<dbReference type="Pfam" id="PF20703">
    <property type="entry name" value="nSTAND1"/>
    <property type="match status" value="1"/>
</dbReference>
<dbReference type="Gene3D" id="2.130.10.10">
    <property type="entry name" value="YVTN repeat-like/Quinoprotein amine dehydrogenase"/>
    <property type="match status" value="2"/>
</dbReference>
<dbReference type="PROSITE" id="PS50943">
    <property type="entry name" value="HTH_CROC1"/>
    <property type="match status" value="1"/>
</dbReference>
<evidence type="ECO:0000259" key="5">
    <source>
        <dbReference type="PROSITE" id="PS50943"/>
    </source>
</evidence>
<dbReference type="PANTHER" id="PTHR19857:SF21">
    <property type="entry name" value="ANAPHASE-PROMOTING COMPLEX SUBUNIT 4 WD40 DOMAIN-CONTAINING PROTEIN"/>
    <property type="match status" value="1"/>
</dbReference>
<dbReference type="InterPro" id="IPR051179">
    <property type="entry name" value="WD_repeat_multifunction"/>
</dbReference>
<feature type="repeat" description="WD" evidence="3">
    <location>
        <begin position="832"/>
        <end position="862"/>
    </location>
</feature>
<protein>
    <recommendedName>
        <fullName evidence="5">HTH cro/C1-type domain-containing protein</fullName>
    </recommendedName>
</protein>
<dbReference type="CDD" id="cd00093">
    <property type="entry name" value="HTH_XRE"/>
    <property type="match status" value="1"/>
</dbReference>
<evidence type="ECO:0000256" key="1">
    <source>
        <dbReference type="ARBA" id="ARBA00022574"/>
    </source>
</evidence>
<dbReference type="SUPFAM" id="SSF52540">
    <property type="entry name" value="P-loop containing nucleoside triphosphate hydrolases"/>
    <property type="match status" value="1"/>
</dbReference>
<sequence>MDSRAELGAALRDLRDAAGLTVRELVEQAEGYLGTISGWLSGAHAPTAANRDLFDRVLTVCGVPESEFGTWWDAVARARVRSRTKAPTPLNSSPYRGFAAFEIADAKYFFGRDTDASALRRRIDDIAAGRAPRHPVVVVGGSGIGKSSVVRAGLARTVGDADDADGWDHVVITPGIEPSASIDEALAALRERSATHPVLVIDQFEEIWTQGGGEHAPEVLARVLDLAVDAGTAAVDDPGGTVDPVVVLVLRSDFLDRLVAQPGYAAVVGAGPVVIGPLDRAGLRAAITAPADRASLTVEPGLVELLLDDAEATGDAAGVLPLLSHSLLTTWERSGRSRLTVEGYLETGRLTGAVEKSAEAVHDGLDEAGRATMHDLLLSLINVGADRVTRRITPAVELELDADAEAVLDRLLEARLVTVGDDGVQLAHEALVRAWPRLSQWVDENRARLRLEHRIRVAAAHWTQAGEPPSLLLSSGMLDLIESLSVERPSRWGEAERRMIARSAERREDRLAGERRQVRKLRTVAITAAAFAVIAALAATMAWIGLANTARARDAAAQAHDESTSRQLALESRRLRPRDSALAAQLAVAAYRISPTVEARSNLLDTLSDPLASRRMIGGAFEIAAAPSGTVAAVRGERRIDLYRVEAHGLGDRIGGVDIGPGALPGSGLSFTPDGATLLVGTGRGVLTVAVRDAAAPTVETVVDVGRPVVRLSVAGDGRTLVASRADAPPVLLRDGRVVAFPDGDYAETQAAVALSADAGLAAVSAPGRGIELWDVSGPAPVRRGGLPLSGASNQAVRMAFHGTALAAGLRSREAVVVDTADPAAPVVRRTVSGFTSYVNDVEISPDGARLVAASSDGQVRVVPLAGDDPELVFTAPEPIGVATVAGDTVLAAADGGVLRSWPLRTAAITLGSRGIFQIPAHGSEVLVANGGPDSAVGQWRTAPGPELLRSGPDLAAPSGDLFSGALAVTGDGAAALGTANGRVYVADLRDRTHPRLSAAGAPALGSIVETVAVSPDGRTALVGGLSTSRVAVLDIADRSAPRVVGRLDVTNGVPSVGFLDDRTAVLGTAGGDLVRVDLRDTAAPRAVRTTHVFEASVAAVAVAPDGHTLLLAASGGGHLAQVEVSADGDPRITRFGGPSGSVNGAAYSPDGTRLVVASSSGEARLYHLSDGAVPVREASLTVDGAILYDARFTGDGSMVVASGNSGRLRTWDLNPQHVIDAVCSSHSAPITTEEWDRLAPGEPYLQPCG</sequence>
<proteinExistence type="predicted"/>
<dbReference type="InterPro" id="IPR010982">
    <property type="entry name" value="Lambda_DNA-bd_dom_sf"/>
</dbReference>
<evidence type="ECO:0000256" key="4">
    <source>
        <dbReference type="SAM" id="Phobius"/>
    </source>
</evidence>
<evidence type="ECO:0000313" key="7">
    <source>
        <dbReference type="Proteomes" id="UP000070409"/>
    </source>
</evidence>